<evidence type="ECO:0000313" key="17">
    <source>
        <dbReference type="Proteomes" id="UP000242246"/>
    </source>
</evidence>
<feature type="transmembrane region" description="Helical" evidence="12">
    <location>
        <begin position="329"/>
        <end position="348"/>
    </location>
</feature>
<feature type="transmembrane region" description="Helical" evidence="12">
    <location>
        <begin position="253"/>
        <end position="277"/>
    </location>
</feature>
<dbReference type="PROSITE" id="PS51103">
    <property type="entry name" value="PTS_EIIC_TYPE_1"/>
    <property type="match status" value="1"/>
</dbReference>
<dbReference type="InterPro" id="IPR018113">
    <property type="entry name" value="PTrfase_EIIB_Cys"/>
</dbReference>
<feature type="transmembrane region" description="Helical" evidence="12">
    <location>
        <begin position="112"/>
        <end position="133"/>
    </location>
</feature>
<evidence type="ECO:0000256" key="2">
    <source>
        <dbReference type="ARBA" id="ARBA00022448"/>
    </source>
</evidence>
<dbReference type="NCBIfam" id="TIGR00830">
    <property type="entry name" value="PTBA"/>
    <property type="match status" value="1"/>
</dbReference>
<keyword evidence="17" id="KW-1185">Reference proteome</keyword>
<keyword evidence="6" id="KW-0598">Phosphotransferase system</keyword>
<dbReference type="NCBIfam" id="TIGR00826">
    <property type="entry name" value="EIIB_glc"/>
    <property type="match status" value="1"/>
</dbReference>
<dbReference type="SUPFAM" id="SSF51261">
    <property type="entry name" value="Duplicated hybrid motif"/>
    <property type="match status" value="1"/>
</dbReference>
<dbReference type="PANTHER" id="PTHR30175">
    <property type="entry name" value="PHOSPHOTRANSFERASE SYSTEM TRANSPORT PROTEIN"/>
    <property type="match status" value="1"/>
</dbReference>
<evidence type="ECO:0000313" key="16">
    <source>
        <dbReference type="EMBL" id="PCS06083.1"/>
    </source>
</evidence>
<dbReference type="SUPFAM" id="SSF55604">
    <property type="entry name" value="Glucose permease domain IIB"/>
    <property type="match status" value="1"/>
</dbReference>
<evidence type="ECO:0000256" key="6">
    <source>
        <dbReference type="ARBA" id="ARBA00022683"/>
    </source>
</evidence>
<dbReference type="GO" id="GO:0016301">
    <property type="term" value="F:kinase activity"/>
    <property type="evidence" value="ECO:0007669"/>
    <property type="project" value="UniProtKB-KW"/>
</dbReference>
<keyword evidence="4" id="KW-0762">Sugar transport</keyword>
<dbReference type="GO" id="GO:0015771">
    <property type="term" value="P:trehalose transport"/>
    <property type="evidence" value="ECO:0007669"/>
    <property type="project" value="TreeGrafter"/>
</dbReference>
<evidence type="ECO:0000259" key="13">
    <source>
        <dbReference type="PROSITE" id="PS51093"/>
    </source>
</evidence>
<dbReference type="CDD" id="cd00212">
    <property type="entry name" value="PTS_IIB_glc"/>
    <property type="match status" value="1"/>
</dbReference>
<comment type="subcellular location">
    <subcellularLocation>
        <location evidence="1">Cell membrane</location>
        <topology evidence="1">Multi-pass membrane protein</topology>
    </subcellularLocation>
</comment>
<feature type="domain" description="PTS EIIC type-1" evidence="15">
    <location>
        <begin position="120"/>
        <end position="478"/>
    </location>
</feature>
<keyword evidence="3" id="KW-1003">Cell membrane</keyword>
<evidence type="ECO:0000256" key="5">
    <source>
        <dbReference type="ARBA" id="ARBA00022679"/>
    </source>
</evidence>
<evidence type="ECO:0000259" key="15">
    <source>
        <dbReference type="PROSITE" id="PS51103"/>
    </source>
</evidence>
<dbReference type="Pfam" id="PF02378">
    <property type="entry name" value="PTS_EIIC"/>
    <property type="match status" value="1"/>
</dbReference>
<dbReference type="GO" id="GO:0009401">
    <property type="term" value="P:phosphoenolpyruvate-dependent sugar phosphotransferase system"/>
    <property type="evidence" value="ECO:0007669"/>
    <property type="project" value="UniProtKB-KW"/>
</dbReference>
<feature type="domain" description="PTS EIIA type-1" evidence="13">
    <location>
        <begin position="508"/>
        <end position="612"/>
    </location>
</feature>
<evidence type="ECO:0000259" key="14">
    <source>
        <dbReference type="PROSITE" id="PS51098"/>
    </source>
</evidence>
<dbReference type="PROSITE" id="PS00371">
    <property type="entry name" value="PTS_EIIA_TYPE_1_HIS"/>
    <property type="match status" value="1"/>
</dbReference>
<dbReference type="InterPro" id="IPR010973">
    <property type="entry name" value="PTS_IIBC_sucr"/>
</dbReference>
<protein>
    <submittedName>
        <fullName evidence="16">PTS sucrose transporter subunit IIABC</fullName>
    </submittedName>
</protein>
<dbReference type="PROSITE" id="PS51098">
    <property type="entry name" value="PTS_EIIB_TYPE_1"/>
    <property type="match status" value="1"/>
</dbReference>
<reference evidence="16 17" key="1">
    <citation type="submission" date="2014-12" db="EMBL/GenBank/DDBJ databases">
        <title>Draft genome sequences of 10 type strains of Lactococcus.</title>
        <authorList>
            <person name="Sun Z."/>
            <person name="Zhong Z."/>
            <person name="Liu W."/>
            <person name="Zhang W."/>
            <person name="Zhang H."/>
        </authorList>
    </citation>
    <scope>NUCLEOTIDE SEQUENCE [LARGE SCALE GENOMIC DNA]</scope>
    <source>
        <strain evidence="16 17">DSM 20686</strain>
    </source>
</reference>
<feature type="transmembrane region" description="Helical" evidence="12">
    <location>
        <begin position="297"/>
        <end position="317"/>
    </location>
</feature>
<dbReference type="InterPro" id="IPR001996">
    <property type="entry name" value="PTS_IIB_1"/>
</dbReference>
<dbReference type="OrthoDB" id="9769191at2"/>
<feature type="transmembrane region" description="Helical" evidence="12">
    <location>
        <begin position="397"/>
        <end position="416"/>
    </location>
</feature>
<keyword evidence="7 12" id="KW-0812">Transmembrane</keyword>
<feature type="transmembrane region" description="Helical" evidence="12">
    <location>
        <begin position="368"/>
        <end position="390"/>
    </location>
</feature>
<dbReference type="InterPro" id="IPR001127">
    <property type="entry name" value="PTS_EIIA_1_perm"/>
</dbReference>
<dbReference type="EMBL" id="JXJX01000010">
    <property type="protein sequence ID" value="PCS06083.1"/>
    <property type="molecule type" value="Genomic_DNA"/>
</dbReference>
<proteinExistence type="predicted"/>
<dbReference type="AlphaFoldDB" id="A0A2A5RXZ0"/>
<feature type="active site" description="Phosphocysteine intermediate; for EIIB activity" evidence="11">
    <location>
        <position position="27"/>
    </location>
</feature>
<accession>A0A2A5RXZ0</accession>
<keyword evidence="2" id="KW-0813">Transport</keyword>
<gene>
    <name evidence="16" type="ORF">RU87_GL000279</name>
</gene>
<dbReference type="InterPro" id="IPR003352">
    <property type="entry name" value="PTS_EIIC"/>
</dbReference>
<feature type="transmembrane region" description="Helical" evidence="12">
    <location>
        <begin position="436"/>
        <end position="462"/>
    </location>
</feature>
<dbReference type="FunFam" id="2.70.70.10:FF:000001">
    <property type="entry name" value="PTS system glucose-specific IIA component"/>
    <property type="match status" value="1"/>
</dbReference>
<dbReference type="Proteomes" id="UP000242246">
    <property type="component" value="Unassembled WGS sequence"/>
</dbReference>
<comment type="caution">
    <text evidence="16">The sequence shown here is derived from an EMBL/GenBank/DDBJ whole genome shotgun (WGS) entry which is preliminary data.</text>
</comment>
<evidence type="ECO:0000256" key="11">
    <source>
        <dbReference type="PROSITE-ProRule" id="PRU00421"/>
    </source>
</evidence>
<dbReference type="InterPro" id="IPR036878">
    <property type="entry name" value="Glu_permease_IIB"/>
</dbReference>
<dbReference type="PANTHER" id="PTHR30175:SF7">
    <property type="entry name" value="NEGATIVE REGULATOR OF SACY ACTIVITY"/>
    <property type="match status" value="1"/>
</dbReference>
<evidence type="ECO:0000256" key="8">
    <source>
        <dbReference type="ARBA" id="ARBA00022777"/>
    </source>
</evidence>
<feature type="transmembrane region" description="Helical" evidence="12">
    <location>
        <begin position="185"/>
        <end position="203"/>
    </location>
</feature>
<dbReference type="InterPro" id="IPR050558">
    <property type="entry name" value="PTS_Sugar-Specific_Components"/>
</dbReference>
<dbReference type="PROSITE" id="PS51093">
    <property type="entry name" value="PTS_EIIA_TYPE_1"/>
    <property type="match status" value="1"/>
</dbReference>
<evidence type="ECO:0000256" key="4">
    <source>
        <dbReference type="ARBA" id="ARBA00022597"/>
    </source>
</evidence>
<feature type="domain" description="PTS EIIB type-1" evidence="14">
    <location>
        <begin position="5"/>
        <end position="88"/>
    </location>
</feature>
<evidence type="ECO:0000256" key="9">
    <source>
        <dbReference type="ARBA" id="ARBA00022989"/>
    </source>
</evidence>
<evidence type="ECO:0000256" key="3">
    <source>
        <dbReference type="ARBA" id="ARBA00022475"/>
    </source>
</evidence>
<dbReference type="Gene3D" id="3.30.1360.60">
    <property type="entry name" value="Glucose permease domain IIB"/>
    <property type="match status" value="1"/>
</dbReference>
<keyword evidence="9 12" id="KW-1133">Transmembrane helix</keyword>
<dbReference type="GO" id="GO:0090589">
    <property type="term" value="F:protein-phosphocysteine-trehalose phosphotransferase system transporter activity"/>
    <property type="evidence" value="ECO:0007669"/>
    <property type="project" value="TreeGrafter"/>
</dbReference>
<dbReference type="InterPro" id="IPR011055">
    <property type="entry name" value="Dup_hybrid_motif"/>
</dbReference>
<evidence type="ECO:0000256" key="10">
    <source>
        <dbReference type="ARBA" id="ARBA00023136"/>
    </source>
</evidence>
<dbReference type="NCBIfam" id="TIGR01996">
    <property type="entry name" value="PTS-II-BC-sucr"/>
    <property type="match status" value="1"/>
</dbReference>
<dbReference type="Gene3D" id="2.70.70.10">
    <property type="entry name" value="Glucose Permease (Domain IIA)"/>
    <property type="match status" value="1"/>
</dbReference>
<organism evidence="16 17">
    <name type="scientific">Pseudolactococcus plantarum</name>
    <dbReference type="NCBI Taxonomy" id="1365"/>
    <lineage>
        <taxon>Bacteria</taxon>
        <taxon>Bacillati</taxon>
        <taxon>Bacillota</taxon>
        <taxon>Bacilli</taxon>
        <taxon>Lactobacillales</taxon>
        <taxon>Streptococcaceae</taxon>
        <taxon>Pseudolactococcus</taxon>
    </lineage>
</organism>
<dbReference type="GO" id="GO:0005886">
    <property type="term" value="C:plasma membrane"/>
    <property type="evidence" value="ECO:0007669"/>
    <property type="project" value="UniProtKB-SubCell"/>
</dbReference>
<feature type="transmembrane region" description="Helical" evidence="12">
    <location>
        <begin position="153"/>
        <end position="173"/>
    </location>
</feature>
<dbReference type="Pfam" id="PF00358">
    <property type="entry name" value="PTS_EIIA_1"/>
    <property type="match status" value="1"/>
</dbReference>
<dbReference type="Pfam" id="PF00367">
    <property type="entry name" value="PTS_EIIB"/>
    <property type="match status" value="1"/>
</dbReference>
<dbReference type="InterPro" id="IPR013013">
    <property type="entry name" value="PTS_EIIC_1"/>
</dbReference>
<dbReference type="PROSITE" id="PS01035">
    <property type="entry name" value="PTS_EIIB_TYPE_1_CYS"/>
    <property type="match status" value="1"/>
</dbReference>
<feature type="transmembrane region" description="Helical" evidence="12">
    <location>
        <begin position="215"/>
        <end position="241"/>
    </location>
</feature>
<evidence type="ECO:0000256" key="12">
    <source>
        <dbReference type="SAM" id="Phobius"/>
    </source>
</evidence>
<evidence type="ECO:0000256" key="7">
    <source>
        <dbReference type="ARBA" id="ARBA00022692"/>
    </source>
</evidence>
<sequence length="642" mass="68626">MTQDYRATAQKIVDIVGKDNIISATHCQTRLRFVLKDRSASDDKALEQLDLVKGVFFNGGQYQIILGTGIVNKVYNEIENIGIKSVSKAEQKEYLKENETGMKKVMRILSEIFIPIVPVIAATGLFLGLKGVLFNDTFLHLFGASVSDIPQSLQQITSVITDTVFGFLPALIVWSTFKAFKATPVIGIVIGLMLVSPILPNAYAVANPASGVKAIMAFGFIPVVGAQGSVLSAIAAGIIGAKIELFLRKKMPNVLDVIFTPFVTMLVTFLIMILGIGPVLHTVENGMVGVVEWLVTLPFGVGGFAIGVAYPLMVIIGIHHTLTMVETSLLANTGFNALITICAMYGFANVGSCLAFSMRSKNQKVKSTAIGAMLSQLFGVSEPVLFGLLIRWNLKPLLCVLFTSGLGGAVLSAFHIQSNSYGLAVIPSFLMYIYSAHQFIVYAVVAAGSVALCFVLTSIFAIPDEVLVPESIIAAEIEEAKTEVRDLKDEVVFSPISGQVLDLTSVNDPVFSSEMMGKGAAILPAEGRVYAPADGTLSLVAETGHAYGIETRDGGEILIHIGIDTVSLGGKHFDVKVHAAQQVKKGDLLGTFDIAGIKSEQLDPTVMVIVTNTLNYSSIKTIPSFRQTVGVGEQLLALNTAE</sequence>
<keyword evidence="5" id="KW-0808">Transferase</keyword>
<dbReference type="RefSeq" id="WP_068163623.1">
    <property type="nucleotide sequence ID" value="NZ_JXJX01000010.1"/>
</dbReference>
<keyword evidence="10 12" id="KW-0472">Membrane</keyword>
<evidence type="ECO:0000256" key="1">
    <source>
        <dbReference type="ARBA" id="ARBA00004651"/>
    </source>
</evidence>
<dbReference type="GO" id="GO:0008982">
    <property type="term" value="F:protein-N(PI)-phosphohistidine-sugar phosphotransferase activity"/>
    <property type="evidence" value="ECO:0007669"/>
    <property type="project" value="InterPro"/>
</dbReference>
<dbReference type="STRING" id="1348632.GCA_001591745_01405"/>
<keyword evidence="8" id="KW-0418">Kinase</keyword>
<name>A0A2A5RXZ0_9LACT</name>